<proteinExistence type="inferred from homology"/>
<keyword evidence="3" id="KW-0489">Methyltransferase</keyword>
<protein>
    <recommendedName>
        <fullName evidence="7">Ribosomal RNA adenine methylase transferase N-terminal domain-containing protein</fullName>
    </recommendedName>
</protein>
<dbReference type="NCBIfam" id="TIGR00755">
    <property type="entry name" value="ksgA"/>
    <property type="match status" value="1"/>
</dbReference>
<evidence type="ECO:0000256" key="3">
    <source>
        <dbReference type="ARBA" id="ARBA00022603"/>
    </source>
</evidence>
<dbReference type="HAMAP" id="MF_00607">
    <property type="entry name" value="16SrRNA_methyltr_A"/>
    <property type="match status" value="1"/>
</dbReference>
<dbReference type="Gene3D" id="1.10.8.100">
    <property type="entry name" value="Ribosomal RNA adenine dimethylase-like, domain 2"/>
    <property type="match status" value="1"/>
</dbReference>
<dbReference type="GO" id="GO:0003723">
    <property type="term" value="F:RNA binding"/>
    <property type="evidence" value="ECO:0007669"/>
    <property type="project" value="UniProtKB-KW"/>
</dbReference>
<dbReference type="InterPro" id="IPR001737">
    <property type="entry name" value="KsgA/Erm"/>
</dbReference>
<accession>X1HE40</accession>
<evidence type="ECO:0000313" key="8">
    <source>
        <dbReference type="EMBL" id="GAH43553.1"/>
    </source>
</evidence>
<evidence type="ECO:0000256" key="2">
    <source>
        <dbReference type="ARBA" id="ARBA00022552"/>
    </source>
</evidence>
<comment type="caution">
    <text evidence="8">The sequence shown here is derived from an EMBL/GenBank/DDBJ whole genome shotgun (WGS) entry which is preliminary data.</text>
</comment>
<dbReference type="InterPro" id="IPR011530">
    <property type="entry name" value="rRNA_adenine_dimethylase"/>
</dbReference>
<evidence type="ECO:0000259" key="7">
    <source>
        <dbReference type="SMART" id="SM00650"/>
    </source>
</evidence>
<reference evidence="8" key="1">
    <citation type="journal article" date="2014" name="Front. Microbiol.">
        <title>High frequency of phylogenetically diverse reductive dehalogenase-homologous genes in deep subseafloor sedimentary metagenomes.</title>
        <authorList>
            <person name="Kawai M."/>
            <person name="Futagami T."/>
            <person name="Toyoda A."/>
            <person name="Takaki Y."/>
            <person name="Nishi S."/>
            <person name="Hori S."/>
            <person name="Arai W."/>
            <person name="Tsubouchi T."/>
            <person name="Morono Y."/>
            <person name="Uchiyama I."/>
            <person name="Ito T."/>
            <person name="Fujiyama A."/>
            <person name="Inagaki F."/>
            <person name="Takami H."/>
        </authorList>
    </citation>
    <scope>NUCLEOTIDE SEQUENCE</scope>
    <source>
        <strain evidence="8">Expedition CK06-06</strain>
    </source>
</reference>
<dbReference type="CDD" id="cd02440">
    <property type="entry name" value="AdoMet_MTases"/>
    <property type="match status" value="1"/>
</dbReference>
<keyword evidence="2" id="KW-0698">rRNA processing</keyword>
<dbReference type="InterPro" id="IPR029063">
    <property type="entry name" value="SAM-dependent_MTases_sf"/>
</dbReference>
<dbReference type="AlphaFoldDB" id="X1HE40"/>
<dbReference type="InterPro" id="IPR020598">
    <property type="entry name" value="rRNA_Ade_methylase_Trfase_N"/>
</dbReference>
<evidence type="ECO:0000256" key="5">
    <source>
        <dbReference type="ARBA" id="ARBA00022691"/>
    </source>
</evidence>
<organism evidence="8">
    <name type="scientific">marine sediment metagenome</name>
    <dbReference type="NCBI Taxonomy" id="412755"/>
    <lineage>
        <taxon>unclassified sequences</taxon>
        <taxon>metagenomes</taxon>
        <taxon>ecological metagenomes</taxon>
    </lineage>
</organism>
<dbReference type="GO" id="GO:0000179">
    <property type="term" value="F:rRNA (adenine-N6,N6-)-dimethyltransferase activity"/>
    <property type="evidence" value="ECO:0007669"/>
    <property type="project" value="InterPro"/>
</dbReference>
<evidence type="ECO:0000256" key="1">
    <source>
        <dbReference type="ARBA" id="ARBA00022490"/>
    </source>
</evidence>
<dbReference type="PANTHER" id="PTHR11727:SF7">
    <property type="entry name" value="DIMETHYLADENOSINE TRANSFERASE-RELATED"/>
    <property type="match status" value="1"/>
</dbReference>
<gene>
    <name evidence="8" type="ORF">S03H2_11686</name>
</gene>
<dbReference type="PANTHER" id="PTHR11727">
    <property type="entry name" value="DIMETHYLADENOSINE TRANSFERASE"/>
    <property type="match status" value="1"/>
</dbReference>
<dbReference type="GO" id="GO:0005829">
    <property type="term" value="C:cytosol"/>
    <property type="evidence" value="ECO:0007669"/>
    <property type="project" value="TreeGrafter"/>
</dbReference>
<name>X1HE40_9ZZZZ</name>
<dbReference type="Gene3D" id="3.40.50.150">
    <property type="entry name" value="Vaccinia Virus protein VP39"/>
    <property type="match status" value="1"/>
</dbReference>
<dbReference type="Pfam" id="PF00398">
    <property type="entry name" value="RrnaAD"/>
    <property type="match status" value="1"/>
</dbReference>
<dbReference type="SMART" id="SM00650">
    <property type="entry name" value="rADc"/>
    <property type="match status" value="1"/>
</dbReference>
<evidence type="ECO:0000256" key="4">
    <source>
        <dbReference type="ARBA" id="ARBA00022679"/>
    </source>
</evidence>
<keyword evidence="4" id="KW-0808">Transferase</keyword>
<keyword evidence="1" id="KW-0963">Cytoplasm</keyword>
<sequence>MGDGLFPLAAPGERSMDHPLDSERLDIPRLIKEYGLKPNKGLGQNFLIDPHYLSSVADAGEISDQDTVLEIGAGIGNLTRFLVSRAQRVVAVEIDADLIPVLIEVTKKYSNIEIIQGDILGFEIEELIASPTFLVIANIPYYITSKIIRHLMTSKMKPQRVILTIQKEVADRICAPDGKSSLLSLSVRVFGDPSIVTKIPAGAFYPAPKVDSAIVRIDMLSSPMIPARHLETFFYLAKAGFSQKRKNLRNSLSAGTGLDKKSTEELLRSVDIDHNRRAETLSLKEWKSVTREYTEKYSREDKRPN</sequence>
<dbReference type="InterPro" id="IPR023165">
    <property type="entry name" value="rRNA_Ade_diMease-like_C"/>
</dbReference>
<dbReference type="EMBL" id="BARU01005954">
    <property type="protein sequence ID" value="GAH43553.1"/>
    <property type="molecule type" value="Genomic_DNA"/>
</dbReference>
<dbReference type="PROSITE" id="PS51689">
    <property type="entry name" value="SAM_RNA_A_N6_MT"/>
    <property type="match status" value="1"/>
</dbReference>
<dbReference type="SUPFAM" id="SSF53335">
    <property type="entry name" value="S-adenosyl-L-methionine-dependent methyltransferases"/>
    <property type="match status" value="1"/>
</dbReference>
<evidence type="ECO:0000256" key="6">
    <source>
        <dbReference type="ARBA" id="ARBA00022884"/>
    </source>
</evidence>
<dbReference type="InterPro" id="IPR020596">
    <property type="entry name" value="rRNA_Ade_Mease_Trfase_CS"/>
</dbReference>
<keyword evidence="6" id="KW-0694">RNA-binding</keyword>
<keyword evidence="5" id="KW-0949">S-adenosyl-L-methionine</keyword>
<dbReference type="PROSITE" id="PS01131">
    <property type="entry name" value="RRNA_A_DIMETH"/>
    <property type="match status" value="1"/>
</dbReference>
<feature type="domain" description="Ribosomal RNA adenine methylase transferase N-terminal" evidence="7">
    <location>
        <begin position="52"/>
        <end position="221"/>
    </location>
</feature>